<dbReference type="Proteomes" id="UP000756710">
    <property type="component" value="Unassembled WGS sequence"/>
</dbReference>
<evidence type="ECO:0000256" key="7">
    <source>
        <dbReference type="RuleBase" id="RU363032"/>
    </source>
</evidence>
<dbReference type="EMBL" id="LK022848">
    <property type="protein sequence ID" value="CDR17159.1"/>
    <property type="molecule type" value="Genomic_DNA"/>
</dbReference>
<proteinExistence type="inferred from homology"/>
<dbReference type="GO" id="GO:0005886">
    <property type="term" value="C:plasma membrane"/>
    <property type="evidence" value="ECO:0007669"/>
    <property type="project" value="UniProtKB-SubCell"/>
</dbReference>
<feature type="region of interest" description="Disordered" evidence="8">
    <location>
        <begin position="1"/>
        <end position="24"/>
    </location>
</feature>
<dbReference type="HOGENOM" id="CLU_016047_0_2_11"/>
<keyword evidence="3" id="KW-1003">Cell membrane</keyword>
<evidence type="ECO:0000256" key="2">
    <source>
        <dbReference type="ARBA" id="ARBA00022448"/>
    </source>
</evidence>
<evidence type="ECO:0000256" key="1">
    <source>
        <dbReference type="ARBA" id="ARBA00004651"/>
    </source>
</evidence>
<name>A0A061A9Y8_9ACTN</name>
<dbReference type="SUPFAM" id="SSF161098">
    <property type="entry name" value="MetI-like"/>
    <property type="match status" value="1"/>
</dbReference>
<dbReference type="GO" id="GO:0055085">
    <property type="term" value="P:transmembrane transport"/>
    <property type="evidence" value="ECO:0007669"/>
    <property type="project" value="InterPro"/>
</dbReference>
<keyword evidence="11" id="KW-0762">Sugar transport</keyword>
<dbReference type="Gene3D" id="1.10.3720.10">
    <property type="entry name" value="MetI-like"/>
    <property type="match status" value="1"/>
</dbReference>
<comment type="subcellular location">
    <subcellularLocation>
        <location evidence="1 7">Cell membrane</location>
        <topology evidence="1 7">Multi-pass membrane protein</topology>
    </subcellularLocation>
</comment>
<keyword evidence="4 7" id="KW-0812">Transmembrane</keyword>
<evidence type="ECO:0000256" key="3">
    <source>
        <dbReference type="ARBA" id="ARBA00022475"/>
    </source>
</evidence>
<keyword evidence="2 7" id="KW-0813">Transport</keyword>
<gene>
    <name evidence="11" type="ORF">J2Z30_005144</name>
    <name evidence="10" type="ORF">SIRAN9250</name>
</gene>
<dbReference type="Pfam" id="PF00528">
    <property type="entry name" value="BPD_transp_1"/>
    <property type="match status" value="1"/>
</dbReference>
<feature type="transmembrane region" description="Helical" evidence="7">
    <location>
        <begin position="131"/>
        <end position="152"/>
    </location>
</feature>
<comment type="similarity">
    <text evidence="7">Belongs to the binding-protein-dependent transport system permease family.</text>
</comment>
<feature type="transmembrane region" description="Helical" evidence="7">
    <location>
        <begin position="97"/>
        <end position="119"/>
    </location>
</feature>
<evidence type="ECO:0000256" key="6">
    <source>
        <dbReference type="ARBA" id="ARBA00023136"/>
    </source>
</evidence>
<dbReference type="InterPro" id="IPR051393">
    <property type="entry name" value="ABC_transporter_permease"/>
</dbReference>
<dbReference type="AlphaFoldDB" id="A0A061A9Y8"/>
<dbReference type="CDD" id="cd06261">
    <property type="entry name" value="TM_PBP2"/>
    <property type="match status" value="1"/>
</dbReference>
<dbReference type="PANTHER" id="PTHR30193:SF37">
    <property type="entry name" value="INNER MEMBRANE ABC TRANSPORTER PERMEASE PROTEIN YCJO"/>
    <property type="match status" value="1"/>
</dbReference>
<reference evidence="11 12" key="2">
    <citation type="submission" date="2021-03" db="EMBL/GenBank/DDBJ databases">
        <title>Genomic Encyclopedia of Type Strains, Phase IV (KMG-IV): sequencing the most valuable type-strain genomes for metagenomic binning, comparative biology and taxonomic classification.</title>
        <authorList>
            <person name="Goeker M."/>
        </authorList>
    </citation>
    <scope>NUCLEOTIDE SEQUENCE [LARGE SCALE GENOMIC DNA]</scope>
    <source>
        <strain evidence="11 12">DSM 41954</strain>
    </source>
</reference>
<keyword evidence="5 7" id="KW-1133">Transmembrane helix</keyword>
<protein>
    <submittedName>
        <fullName evidence="10">ABC-type transporter, integral membrane subunit</fullName>
    </submittedName>
    <submittedName>
        <fullName evidence="11">Multiple sugar transport system permease protein</fullName>
    </submittedName>
</protein>
<evidence type="ECO:0000313" key="11">
    <source>
        <dbReference type="EMBL" id="MBP2064121.1"/>
    </source>
</evidence>
<dbReference type="EMBL" id="JAGGLR010000014">
    <property type="protein sequence ID" value="MBP2064121.1"/>
    <property type="molecule type" value="Genomic_DNA"/>
</dbReference>
<feature type="transmembrane region" description="Helical" evidence="7">
    <location>
        <begin position="34"/>
        <end position="64"/>
    </location>
</feature>
<keyword evidence="6 7" id="KW-0472">Membrane</keyword>
<evidence type="ECO:0000313" key="10">
    <source>
        <dbReference type="EMBL" id="CDR17159.1"/>
    </source>
</evidence>
<evidence type="ECO:0000313" key="12">
    <source>
        <dbReference type="Proteomes" id="UP000756710"/>
    </source>
</evidence>
<dbReference type="RefSeq" id="WP_052701827.1">
    <property type="nucleotide sequence ID" value="NZ_BAABDR010000029.1"/>
</dbReference>
<accession>A0A061A9Y8</accession>
<feature type="transmembrane region" description="Helical" evidence="7">
    <location>
        <begin position="227"/>
        <end position="252"/>
    </location>
</feature>
<evidence type="ECO:0000256" key="4">
    <source>
        <dbReference type="ARBA" id="ARBA00022692"/>
    </source>
</evidence>
<dbReference type="InterPro" id="IPR000515">
    <property type="entry name" value="MetI-like"/>
</dbReference>
<evidence type="ECO:0000256" key="5">
    <source>
        <dbReference type="ARBA" id="ARBA00022989"/>
    </source>
</evidence>
<sequence length="317" mass="34631">MAVETPAAATAAPRRTPRGPLRGPRFWRRGSETLAAWLFLLPSLAGFLVFTAGPVVAAGVISLLDWNLFSPPHFIGLDNFARLGPDPTFWSALGNTAYFTFVSVPLTLLVSLGLAVLLNQGLRRMAVFRSLLLLPYATITVAVAFVWVWLYIPHDGLINAVLGGFGIDGPAWLISDDWAMPALILMSVWKSFGFGMVIFLAGLQAIPQQLYEAARVDGASPWRTFRAVTLPLLSPSVFFTVVTSIIGSFQVFDQALVMTDGGPGSSTTTLVMYIYRTGFQNYEQGYAAAQSMVLFAFIVVITAAQFLLQRRLVHYDI</sequence>
<dbReference type="PROSITE" id="PS50928">
    <property type="entry name" value="ABC_TM1"/>
    <property type="match status" value="1"/>
</dbReference>
<feature type="transmembrane region" description="Helical" evidence="7">
    <location>
        <begin position="286"/>
        <end position="308"/>
    </location>
</feature>
<keyword evidence="12" id="KW-1185">Reference proteome</keyword>
<dbReference type="PANTHER" id="PTHR30193">
    <property type="entry name" value="ABC TRANSPORTER PERMEASE PROTEIN"/>
    <property type="match status" value="1"/>
</dbReference>
<evidence type="ECO:0000256" key="8">
    <source>
        <dbReference type="SAM" id="MobiDB-lite"/>
    </source>
</evidence>
<feature type="domain" description="ABC transmembrane type-1" evidence="9">
    <location>
        <begin position="93"/>
        <end position="305"/>
    </location>
</feature>
<feature type="transmembrane region" description="Helical" evidence="7">
    <location>
        <begin position="182"/>
        <end position="206"/>
    </location>
</feature>
<dbReference type="InterPro" id="IPR035906">
    <property type="entry name" value="MetI-like_sf"/>
</dbReference>
<evidence type="ECO:0000259" key="9">
    <source>
        <dbReference type="PROSITE" id="PS50928"/>
    </source>
</evidence>
<reference evidence="10" key="1">
    <citation type="submission" date="2014-05" db="EMBL/GenBank/DDBJ databases">
        <authorList>
            <person name="Horn Fabian"/>
        </authorList>
    </citation>
    <scope>NUCLEOTIDE SEQUENCE</scope>
</reference>
<organism evidence="10">
    <name type="scientific">Streptomyces iranensis</name>
    <dbReference type="NCBI Taxonomy" id="576784"/>
    <lineage>
        <taxon>Bacteria</taxon>
        <taxon>Bacillati</taxon>
        <taxon>Actinomycetota</taxon>
        <taxon>Actinomycetes</taxon>
        <taxon>Kitasatosporales</taxon>
        <taxon>Streptomycetaceae</taxon>
        <taxon>Streptomyces</taxon>
        <taxon>Streptomyces violaceusniger group</taxon>
    </lineage>
</organism>